<evidence type="ECO:0000313" key="2">
    <source>
        <dbReference type="EMBL" id="KAK0624825.1"/>
    </source>
</evidence>
<accession>A0AA39X0W0</accession>
<protein>
    <submittedName>
        <fullName evidence="2">Uncharacterized protein</fullName>
    </submittedName>
</protein>
<dbReference type="EMBL" id="JAULSR010000003">
    <property type="protein sequence ID" value="KAK0624825.1"/>
    <property type="molecule type" value="Genomic_DNA"/>
</dbReference>
<feature type="signal peptide" evidence="1">
    <location>
        <begin position="1"/>
        <end position="20"/>
    </location>
</feature>
<keyword evidence="1" id="KW-0732">Signal</keyword>
<name>A0AA39X0W0_9PEZI</name>
<proteinExistence type="predicted"/>
<dbReference type="AlphaFoldDB" id="A0AA39X0W0"/>
<evidence type="ECO:0000256" key="1">
    <source>
        <dbReference type="SAM" id="SignalP"/>
    </source>
</evidence>
<keyword evidence="3" id="KW-1185">Reference proteome</keyword>
<comment type="caution">
    <text evidence="2">The sequence shown here is derived from an EMBL/GenBank/DDBJ whole genome shotgun (WGS) entry which is preliminary data.</text>
</comment>
<reference evidence="2" key="1">
    <citation type="submission" date="2023-06" db="EMBL/GenBank/DDBJ databases">
        <title>Genome-scale phylogeny and comparative genomics of the fungal order Sordariales.</title>
        <authorList>
            <consortium name="Lawrence Berkeley National Laboratory"/>
            <person name="Hensen N."/>
            <person name="Bonometti L."/>
            <person name="Westerberg I."/>
            <person name="Brannstrom I.O."/>
            <person name="Guillou S."/>
            <person name="Cros-Aarteil S."/>
            <person name="Calhoun S."/>
            <person name="Haridas S."/>
            <person name="Kuo A."/>
            <person name="Mondo S."/>
            <person name="Pangilinan J."/>
            <person name="Riley R."/>
            <person name="LaButti K."/>
            <person name="Andreopoulos B."/>
            <person name="Lipzen A."/>
            <person name="Chen C."/>
            <person name="Yanf M."/>
            <person name="Daum C."/>
            <person name="Ng V."/>
            <person name="Clum A."/>
            <person name="Steindorff A."/>
            <person name="Ohm R."/>
            <person name="Martin F."/>
            <person name="Silar P."/>
            <person name="Natvig D."/>
            <person name="Lalanne C."/>
            <person name="Gautier V."/>
            <person name="Ament-velasquez S.L."/>
            <person name="Kruys A."/>
            <person name="Hutchinson M.I."/>
            <person name="Powell A.J."/>
            <person name="Barry K."/>
            <person name="Miller A.N."/>
            <person name="Grigoriev I.V."/>
            <person name="Debuchy R."/>
            <person name="Gladieux P."/>
            <person name="Thoren M.H."/>
            <person name="Johannesson H."/>
        </authorList>
    </citation>
    <scope>NUCLEOTIDE SEQUENCE</scope>
    <source>
        <strain evidence="2">SMH3391-2</strain>
    </source>
</reference>
<organism evidence="2 3">
    <name type="scientific">Bombardia bombarda</name>
    <dbReference type="NCBI Taxonomy" id="252184"/>
    <lineage>
        <taxon>Eukaryota</taxon>
        <taxon>Fungi</taxon>
        <taxon>Dikarya</taxon>
        <taxon>Ascomycota</taxon>
        <taxon>Pezizomycotina</taxon>
        <taxon>Sordariomycetes</taxon>
        <taxon>Sordariomycetidae</taxon>
        <taxon>Sordariales</taxon>
        <taxon>Lasiosphaeriaceae</taxon>
        <taxon>Bombardia</taxon>
    </lineage>
</organism>
<evidence type="ECO:0000313" key="3">
    <source>
        <dbReference type="Proteomes" id="UP001174934"/>
    </source>
</evidence>
<dbReference type="Proteomes" id="UP001174934">
    <property type="component" value="Unassembled WGS sequence"/>
</dbReference>
<gene>
    <name evidence="2" type="ORF">B0T17DRAFT_599462</name>
</gene>
<feature type="chain" id="PRO_5041406817" evidence="1">
    <location>
        <begin position="21"/>
        <end position="259"/>
    </location>
</feature>
<sequence>MGFMTLLTPLMALLVRMCLTHLRVKTAWRRDVMTTYMTASALSISKERSSPKIRKSVHQPSQCILPALSCLLTIATATATPIDDTPSSSHIQTRALILHDRIRDAAPAGEPYDFIEHYTGDAATTGERIKLNPDALLLMSNDTSATDSGTLQKRSGTRAFYAFAREGCENYLGGVANFVCAKPTPICFDWAGKARSVRITQTAPNAAPYPVLLYHALPLCADKLGAGSTEIMAANVCEGPAKYSTTVTEWGSVEFYYAC</sequence>